<protein>
    <submittedName>
        <fullName evidence="1">Uncharacterized protein</fullName>
    </submittedName>
</protein>
<keyword evidence="2" id="KW-1185">Reference proteome</keyword>
<dbReference type="EMBL" id="CDMC01000026">
    <property type="protein sequence ID" value="CEL11461.1"/>
    <property type="molecule type" value="Genomic_DNA"/>
</dbReference>
<sequence>METLETINPFTLAPWEERLQADSGQTPESQVEAGGSMQITVSSSARNKVVGFGGVIQKQPPKYKKPRLKTFSVTLSARSE</sequence>
<gene>
    <name evidence="1" type="ORF">ASPCAL14563</name>
</gene>
<dbReference type="AlphaFoldDB" id="A0A0U4ZQ50"/>
<dbReference type="STRING" id="454130.A0A0U4ZQ50"/>
<evidence type="ECO:0000313" key="2">
    <source>
        <dbReference type="Proteomes" id="UP000054771"/>
    </source>
</evidence>
<dbReference type="OrthoDB" id="4349712at2759"/>
<proteinExistence type="predicted"/>
<dbReference type="Proteomes" id="UP000054771">
    <property type="component" value="Unassembled WGS sequence"/>
</dbReference>
<evidence type="ECO:0000313" key="1">
    <source>
        <dbReference type="EMBL" id="CEL11461.1"/>
    </source>
</evidence>
<accession>A0A0U4ZQ50</accession>
<reference evidence="2" key="1">
    <citation type="journal article" date="2016" name="Genome Announc.">
        <title>Draft genome sequences of fungus Aspergillus calidoustus.</title>
        <authorList>
            <person name="Horn F."/>
            <person name="Linde J."/>
            <person name="Mattern D.J."/>
            <person name="Walther G."/>
            <person name="Guthke R."/>
            <person name="Scherlach K."/>
            <person name="Martin K."/>
            <person name="Brakhage A.A."/>
            <person name="Petzke L."/>
            <person name="Valiante V."/>
        </authorList>
    </citation>
    <scope>NUCLEOTIDE SEQUENCE [LARGE SCALE GENOMIC DNA]</scope>
    <source>
        <strain evidence="2">SF006504</strain>
    </source>
</reference>
<organism evidence="1 2">
    <name type="scientific">Aspergillus calidoustus</name>
    <dbReference type="NCBI Taxonomy" id="454130"/>
    <lineage>
        <taxon>Eukaryota</taxon>
        <taxon>Fungi</taxon>
        <taxon>Dikarya</taxon>
        <taxon>Ascomycota</taxon>
        <taxon>Pezizomycotina</taxon>
        <taxon>Eurotiomycetes</taxon>
        <taxon>Eurotiomycetidae</taxon>
        <taxon>Eurotiales</taxon>
        <taxon>Aspergillaceae</taxon>
        <taxon>Aspergillus</taxon>
        <taxon>Aspergillus subgen. Nidulantes</taxon>
    </lineage>
</organism>
<name>A0A0U4ZQ50_ASPCI</name>